<evidence type="ECO:0000313" key="7">
    <source>
        <dbReference type="EMBL" id="GAA1760884.1"/>
    </source>
</evidence>
<dbReference type="Pfam" id="PF16912">
    <property type="entry name" value="Glu_dehyd_C"/>
    <property type="match status" value="1"/>
</dbReference>
<name>A0ABN2KNC3_9ACTN</name>
<comment type="caution">
    <text evidence="7">The sequence shown here is derived from an EMBL/GenBank/DDBJ whole genome shotgun (WGS) entry which is preliminary data.</text>
</comment>
<sequence>MRGLVVTPGQAGSARIEDTLPEPPGAEGEVLVEGLLVGVCGTDREIVDGDYGDAPPGAGPRLVLGHESLGRVISDDSGQFAPGDLVTAIVRRPDPIPCPSCAVDEWDMCRNGLFTECGIKERHGFARERWRVEADFAIPLEATLHEVGTLLEPASVVAKAWDQIERVGARSFWRPRTALITGAGPIGLLAALLGVQRGLDVHVLDRAEEGVKPELVRALGATYHARPAPETGLAPDIILECTGAAPVIVDTFDVVAPGGVVCLTGVSSGGHNINFDVGEANRNIVLENNAVIGSVNANRRHWQAAATAIAAADIGWLRAMITRRVALSDFAQALEPMVDDVKVVLDLHA</sequence>
<dbReference type="Gene3D" id="3.90.180.10">
    <property type="entry name" value="Medium-chain alcohol dehydrogenases, catalytic domain"/>
    <property type="match status" value="1"/>
</dbReference>
<comment type="cofactor">
    <cofactor evidence="1">
        <name>Zn(2+)</name>
        <dbReference type="ChEBI" id="CHEBI:29105"/>
    </cofactor>
</comment>
<evidence type="ECO:0000259" key="5">
    <source>
        <dbReference type="Pfam" id="PF08240"/>
    </source>
</evidence>
<keyword evidence="3" id="KW-0862">Zinc</keyword>
<keyword evidence="4" id="KW-0560">Oxidoreductase</keyword>
<dbReference type="Gene3D" id="3.40.50.720">
    <property type="entry name" value="NAD(P)-binding Rossmann-like Domain"/>
    <property type="match status" value="1"/>
</dbReference>
<organism evidence="7 8">
    <name type="scientific">Luedemannella helvata</name>
    <dbReference type="NCBI Taxonomy" id="349315"/>
    <lineage>
        <taxon>Bacteria</taxon>
        <taxon>Bacillati</taxon>
        <taxon>Actinomycetota</taxon>
        <taxon>Actinomycetes</taxon>
        <taxon>Micromonosporales</taxon>
        <taxon>Micromonosporaceae</taxon>
        <taxon>Luedemannella</taxon>
    </lineage>
</organism>
<feature type="domain" description="Glucose dehydrogenase C-terminal" evidence="6">
    <location>
        <begin position="146"/>
        <end position="347"/>
    </location>
</feature>
<dbReference type="InterPro" id="IPR031640">
    <property type="entry name" value="Glu_dehyd_C"/>
</dbReference>
<evidence type="ECO:0000313" key="8">
    <source>
        <dbReference type="Proteomes" id="UP001500655"/>
    </source>
</evidence>
<dbReference type="CDD" id="cd08230">
    <property type="entry name" value="glucose_DH"/>
    <property type="match status" value="1"/>
</dbReference>
<dbReference type="PANTHER" id="PTHR43189:SF2">
    <property type="entry name" value="GLUCOSE 1-DEHYDROGENASE"/>
    <property type="match status" value="1"/>
</dbReference>
<dbReference type="PANTHER" id="PTHR43189">
    <property type="entry name" value="ZINC-TYPE ALCOHOL DEHYDROGENASE-LIKE PROTEIN C1198.01-RELATED"/>
    <property type="match status" value="1"/>
</dbReference>
<keyword evidence="2" id="KW-0479">Metal-binding</keyword>
<reference evidence="7 8" key="1">
    <citation type="journal article" date="2019" name="Int. J. Syst. Evol. Microbiol.">
        <title>The Global Catalogue of Microorganisms (GCM) 10K type strain sequencing project: providing services to taxonomists for standard genome sequencing and annotation.</title>
        <authorList>
            <consortium name="The Broad Institute Genomics Platform"/>
            <consortium name="The Broad Institute Genome Sequencing Center for Infectious Disease"/>
            <person name="Wu L."/>
            <person name="Ma J."/>
        </authorList>
    </citation>
    <scope>NUCLEOTIDE SEQUENCE [LARGE SCALE GENOMIC DNA]</scope>
    <source>
        <strain evidence="7 8">JCM 13249</strain>
    </source>
</reference>
<dbReference type="InterPro" id="IPR036291">
    <property type="entry name" value="NAD(P)-bd_dom_sf"/>
</dbReference>
<dbReference type="SUPFAM" id="SSF51735">
    <property type="entry name" value="NAD(P)-binding Rossmann-fold domains"/>
    <property type="match status" value="1"/>
</dbReference>
<dbReference type="Proteomes" id="UP001500655">
    <property type="component" value="Unassembled WGS sequence"/>
</dbReference>
<proteinExistence type="predicted"/>
<gene>
    <name evidence="7" type="ORF">GCM10009681_35120</name>
</gene>
<dbReference type="RefSeq" id="WP_344082877.1">
    <property type="nucleotide sequence ID" value="NZ_BAAALS010000016.1"/>
</dbReference>
<keyword evidence="8" id="KW-1185">Reference proteome</keyword>
<protein>
    <submittedName>
        <fullName evidence="7">Glucose 1-dehydrogenase</fullName>
    </submittedName>
</protein>
<dbReference type="Pfam" id="PF08240">
    <property type="entry name" value="ADH_N"/>
    <property type="match status" value="1"/>
</dbReference>
<dbReference type="SUPFAM" id="SSF50129">
    <property type="entry name" value="GroES-like"/>
    <property type="match status" value="1"/>
</dbReference>
<feature type="domain" description="Alcohol dehydrogenase-like N-terminal" evidence="5">
    <location>
        <begin position="27"/>
        <end position="141"/>
    </location>
</feature>
<evidence type="ECO:0000256" key="4">
    <source>
        <dbReference type="ARBA" id="ARBA00023002"/>
    </source>
</evidence>
<dbReference type="InterPro" id="IPR013154">
    <property type="entry name" value="ADH-like_N"/>
</dbReference>
<evidence type="ECO:0000256" key="3">
    <source>
        <dbReference type="ARBA" id="ARBA00022833"/>
    </source>
</evidence>
<dbReference type="InterPro" id="IPR011032">
    <property type="entry name" value="GroES-like_sf"/>
</dbReference>
<evidence type="ECO:0000259" key="6">
    <source>
        <dbReference type="Pfam" id="PF16912"/>
    </source>
</evidence>
<accession>A0ABN2KNC3</accession>
<evidence type="ECO:0000256" key="2">
    <source>
        <dbReference type="ARBA" id="ARBA00022723"/>
    </source>
</evidence>
<evidence type="ECO:0000256" key="1">
    <source>
        <dbReference type="ARBA" id="ARBA00001947"/>
    </source>
</evidence>
<dbReference type="EMBL" id="BAAALS010000016">
    <property type="protein sequence ID" value="GAA1760884.1"/>
    <property type="molecule type" value="Genomic_DNA"/>
</dbReference>